<evidence type="ECO:0000256" key="13">
    <source>
        <dbReference type="SAM" id="Phobius"/>
    </source>
</evidence>
<evidence type="ECO:0000256" key="4">
    <source>
        <dbReference type="ARBA" id="ARBA00022475"/>
    </source>
</evidence>
<dbReference type="Proteomes" id="UP001292094">
    <property type="component" value="Unassembled WGS sequence"/>
</dbReference>
<evidence type="ECO:0000256" key="5">
    <source>
        <dbReference type="ARBA" id="ARBA00022692"/>
    </source>
</evidence>
<evidence type="ECO:0000256" key="11">
    <source>
        <dbReference type="ARBA" id="ARBA00023286"/>
    </source>
</evidence>
<organism evidence="16 17">
    <name type="scientific">Petrolisthes manimaculis</name>
    <dbReference type="NCBI Taxonomy" id="1843537"/>
    <lineage>
        <taxon>Eukaryota</taxon>
        <taxon>Metazoa</taxon>
        <taxon>Ecdysozoa</taxon>
        <taxon>Arthropoda</taxon>
        <taxon>Crustacea</taxon>
        <taxon>Multicrustacea</taxon>
        <taxon>Malacostraca</taxon>
        <taxon>Eumalacostraca</taxon>
        <taxon>Eucarida</taxon>
        <taxon>Decapoda</taxon>
        <taxon>Pleocyemata</taxon>
        <taxon>Anomura</taxon>
        <taxon>Galatheoidea</taxon>
        <taxon>Porcellanidae</taxon>
        <taxon>Petrolisthes</taxon>
    </lineage>
</organism>
<comment type="subcellular location">
    <subcellularLocation>
        <location evidence="1">Cell membrane</location>
        <topology evidence="1">Multi-pass membrane protein</topology>
    </subcellularLocation>
</comment>
<protein>
    <recommendedName>
        <fullName evidence="15">Ionotropic glutamate receptor L-glutamate and glycine-binding domain-containing protein</fullName>
    </recommendedName>
</protein>
<evidence type="ECO:0000256" key="8">
    <source>
        <dbReference type="ARBA" id="ARBA00023136"/>
    </source>
</evidence>
<feature type="domain" description="Ionotropic glutamate receptor L-glutamate and glycine-binding" evidence="15">
    <location>
        <begin position="293"/>
        <end position="349"/>
    </location>
</feature>
<dbReference type="AlphaFoldDB" id="A0AAE1UB22"/>
<comment type="similarity">
    <text evidence="2">Belongs to the glutamate-gated ion channel (TC 1.A.10.1) family.</text>
</comment>
<evidence type="ECO:0000256" key="1">
    <source>
        <dbReference type="ARBA" id="ARBA00004651"/>
    </source>
</evidence>
<keyword evidence="10" id="KW-0325">Glycoprotein</keyword>
<feature type="transmembrane region" description="Helical" evidence="13">
    <location>
        <begin position="402"/>
        <end position="423"/>
    </location>
</feature>
<dbReference type="Pfam" id="PF10613">
    <property type="entry name" value="Lig_chan-Glu_bd"/>
    <property type="match status" value="1"/>
</dbReference>
<feature type="transmembrane region" description="Helical" evidence="13">
    <location>
        <begin position="596"/>
        <end position="617"/>
    </location>
</feature>
<evidence type="ECO:0000256" key="7">
    <source>
        <dbReference type="ARBA" id="ARBA00023065"/>
    </source>
</evidence>
<keyword evidence="12" id="KW-0407">Ion channel</keyword>
<dbReference type="SMART" id="SM00918">
    <property type="entry name" value="Lig_chan-Glu_bd"/>
    <property type="match status" value="1"/>
</dbReference>
<dbReference type="InterPro" id="IPR052192">
    <property type="entry name" value="Insect_Ionotropic_Sensory_Rcpt"/>
</dbReference>
<evidence type="ECO:0000313" key="17">
    <source>
        <dbReference type="Proteomes" id="UP001292094"/>
    </source>
</evidence>
<dbReference type="GO" id="GO:0050906">
    <property type="term" value="P:detection of stimulus involved in sensory perception"/>
    <property type="evidence" value="ECO:0007669"/>
    <property type="project" value="UniProtKB-ARBA"/>
</dbReference>
<keyword evidence="3" id="KW-0813">Transport</keyword>
<keyword evidence="4" id="KW-1003">Cell membrane</keyword>
<evidence type="ECO:0000256" key="10">
    <source>
        <dbReference type="ARBA" id="ARBA00023180"/>
    </source>
</evidence>
<dbReference type="SUPFAM" id="SSF53850">
    <property type="entry name" value="Periplasmic binding protein-like II"/>
    <property type="match status" value="1"/>
</dbReference>
<dbReference type="Gene3D" id="1.10.287.70">
    <property type="match status" value="1"/>
</dbReference>
<evidence type="ECO:0000313" key="16">
    <source>
        <dbReference type="EMBL" id="KAK4317343.1"/>
    </source>
</evidence>
<keyword evidence="14" id="KW-0732">Signal</keyword>
<dbReference type="GO" id="GO:0015276">
    <property type="term" value="F:ligand-gated monoatomic ion channel activity"/>
    <property type="evidence" value="ECO:0007669"/>
    <property type="project" value="InterPro"/>
</dbReference>
<evidence type="ECO:0000256" key="2">
    <source>
        <dbReference type="ARBA" id="ARBA00008685"/>
    </source>
</evidence>
<reference evidence="16" key="1">
    <citation type="submission" date="2023-11" db="EMBL/GenBank/DDBJ databases">
        <title>Genome assemblies of two species of porcelain crab, Petrolisthes cinctipes and Petrolisthes manimaculis (Anomura: Porcellanidae).</title>
        <authorList>
            <person name="Angst P."/>
        </authorList>
    </citation>
    <scope>NUCLEOTIDE SEQUENCE</scope>
    <source>
        <strain evidence="16">PB745_02</strain>
        <tissue evidence="16">Gill</tissue>
    </source>
</reference>
<keyword evidence="11" id="KW-1071">Ligand-gated ion channel</keyword>
<dbReference type="InterPro" id="IPR019594">
    <property type="entry name" value="Glu/Gly-bd"/>
</dbReference>
<dbReference type="InterPro" id="IPR001320">
    <property type="entry name" value="Iontro_rcpt_C"/>
</dbReference>
<keyword evidence="6 13" id="KW-1133">Transmembrane helix</keyword>
<dbReference type="PANTHER" id="PTHR42643">
    <property type="entry name" value="IONOTROPIC RECEPTOR 20A-RELATED"/>
    <property type="match status" value="1"/>
</dbReference>
<keyword evidence="7" id="KW-0406">Ion transport</keyword>
<dbReference type="EMBL" id="JAWZYT010000928">
    <property type="protein sequence ID" value="KAK4317343.1"/>
    <property type="molecule type" value="Genomic_DNA"/>
</dbReference>
<evidence type="ECO:0000256" key="9">
    <source>
        <dbReference type="ARBA" id="ARBA00023170"/>
    </source>
</evidence>
<keyword evidence="8 13" id="KW-0472">Membrane</keyword>
<sequence length="618" mass="69690">MRAAREFFLLLLFFLVLQFELASDNNNNGLEAEEVIITLITQHLMSQNIVLVIPSDGANVGVDLNRVLKTHPLPSIRGSLLAAIILTHHDPPTLLLNHLLYKTDWNPAYLVIIFLHPPVNSNTAATTVLSHPVVQRSRYILLLLRPSARKIIVSCRNSSNTSSKFCFNLRPQFFAYTSFPTQRTPKGLSLLKAPLGPWNALRHNFDGEKKHSSSLFHGEKIRFSSLLDREKSRSSSVLDGEKSRSSSLLNGDKIHRFSLLHGQNIRSSSLFPPRFTHFGGKVLKVSILCVDEPFAYENDRGECVGMNIDALELMADKLGFRYVLDPPDDIEWGLKLNGTWTGMFGHMLYGNKHLIINEMQPTLDRIADFDYTYPYWEDGFGIMVPNPAPLPRWRNVLHPFSVLTWVLLALTTVLCSSLFAFLLTCYDNTGDSIGIALKVFGALVSQSAPHLSNIQTAWVRIWLIVWWITVGIFASMYSGNLVAWLTVTVFPPILRTVQHLALSDQISFVPEALRTSDNPAFGILGRKLFLPDDVDPDDTIGDLVKLVLRGDHAIISTLDHIIFNQHRRNLTQFTYILEERLRINEPLTTEHLQGAFILHGIGILSALFILMLERLLFA</sequence>
<dbReference type="GO" id="GO:0005886">
    <property type="term" value="C:plasma membrane"/>
    <property type="evidence" value="ECO:0007669"/>
    <property type="project" value="UniProtKB-SubCell"/>
</dbReference>
<keyword evidence="9" id="KW-0675">Receptor</keyword>
<feature type="transmembrane region" description="Helical" evidence="13">
    <location>
        <begin position="457"/>
        <end position="477"/>
    </location>
</feature>
<feature type="signal peptide" evidence="14">
    <location>
        <begin position="1"/>
        <end position="22"/>
    </location>
</feature>
<dbReference type="Gene3D" id="3.40.190.10">
    <property type="entry name" value="Periplasmic binding protein-like II"/>
    <property type="match status" value="1"/>
</dbReference>
<evidence type="ECO:0000256" key="3">
    <source>
        <dbReference type="ARBA" id="ARBA00022448"/>
    </source>
</evidence>
<evidence type="ECO:0000256" key="12">
    <source>
        <dbReference type="ARBA" id="ARBA00023303"/>
    </source>
</evidence>
<comment type="caution">
    <text evidence="16">The sequence shown here is derived from an EMBL/GenBank/DDBJ whole genome shotgun (WGS) entry which is preliminary data.</text>
</comment>
<evidence type="ECO:0000256" key="6">
    <source>
        <dbReference type="ARBA" id="ARBA00022989"/>
    </source>
</evidence>
<proteinExistence type="inferred from homology"/>
<dbReference type="Pfam" id="PF00060">
    <property type="entry name" value="Lig_chan"/>
    <property type="match status" value="1"/>
</dbReference>
<feature type="chain" id="PRO_5042237758" description="Ionotropic glutamate receptor L-glutamate and glycine-binding domain-containing protein" evidence="14">
    <location>
        <begin position="23"/>
        <end position="618"/>
    </location>
</feature>
<evidence type="ECO:0000259" key="15">
    <source>
        <dbReference type="SMART" id="SM00918"/>
    </source>
</evidence>
<dbReference type="PANTHER" id="PTHR42643:SF24">
    <property type="entry name" value="IONOTROPIC RECEPTOR 60A"/>
    <property type="match status" value="1"/>
</dbReference>
<accession>A0AAE1UB22</accession>
<keyword evidence="17" id="KW-1185">Reference proteome</keyword>
<keyword evidence="5 13" id="KW-0812">Transmembrane</keyword>
<name>A0AAE1UB22_9EUCA</name>
<evidence type="ECO:0000256" key="14">
    <source>
        <dbReference type="SAM" id="SignalP"/>
    </source>
</evidence>
<gene>
    <name evidence="16" type="ORF">Pmani_011565</name>
</gene>